<reference evidence="2" key="2">
    <citation type="submission" date="2011-02" db="EMBL/GenBank/DDBJ databases">
        <authorList>
            <person name="MacLean D."/>
        </authorList>
    </citation>
    <scope>NUCLEOTIDE SEQUENCE</scope>
</reference>
<reference evidence="2" key="1">
    <citation type="journal article" date="2011" name="PLoS Biol.">
        <title>Gene gain and loss during evolution of obligate parasitism in the white rust pathogen of Arabidopsis thaliana.</title>
        <authorList>
            <person name="Kemen E."/>
            <person name="Gardiner A."/>
            <person name="Schultz-Larsen T."/>
            <person name="Kemen A.C."/>
            <person name="Balmuth A.L."/>
            <person name="Robert-Seilaniantz A."/>
            <person name="Bailey K."/>
            <person name="Holub E."/>
            <person name="Studholme D.J."/>
            <person name="Maclean D."/>
            <person name="Jones J.D."/>
        </authorList>
    </citation>
    <scope>NUCLEOTIDE SEQUENCE</scope>
</reference>
<dbReference type="PANTHER" id="PTHR31735:SF1">
    <property type="entry name" value="VACUOLAR MEMBRANE PROTEIN YPL162C"/>
    <property type="match status" value="1"/>
</dbReference>
<keyword evidence="1" id="KW-0472">Membrane</keyword>
<feature type="transmembrane region" description="Helical" evidence="1">
    <location>
        <begin position="15"/>
        <end position="34"/>
    </location>
</feature>
<dbReference type="InterPro" id="IPR022127">
    <property type="entry name" value="STIMATE/YPL162C"/>
</dbReference>
<dbReference type="Pfam" id="PF12400">
    <property type="entry name" value="STIMATE"/>
    <property type="match status" value="1"/>
</dbReference>
<keyword evidence="1" id="KW-1133">Transmembrane helix</keyword>
<sequence>MTSRCTLVADNTDDAVQLLLGCIALTTLYIKWCLESPRRSLQVWFFDAMKQGTCAAMIHIVNIMVAIRTAKATYEAQVADECAFYFLNFVIDTTVGVYVAYHLLQFVTSLAVRWNWTALKNPGRYGDPPSLAIWWAQLWEWFAVLFLMKIIVAAFIFIFRIPLAWMGSIVFFPFRAHPKVELILVMIGCPLIMNMIQFWIQDSFLKDQNGGEIMPLVRKEETCCTFASLGEYPLKEDAMRTSTTTNVMDMYEEL</sequence>
<evidence type="ECO:0000313" key="2">
    <source>
        <dbReference type="EMBL" id="CCA26681.1"/>
    </source>
</evidence>
<evidence type="ECO:0000256" key="1">
    <source>
        <dbReference type="SAM" id="Phobius"/>
    </source>
</evidence>
<feature type="transmembrane region" description="Helical" evidence="1">
    <location>
        <begin position="180"/>
        <end position="200"/>
    </location>
</feature>
<keyword evidence="1" id="KW-0812">Transmembrane</keyword>
<dbReference type="EMBL" id="FR824445">
    <property type="protein sequence ID" value="CCA26681.1"/>
    <property type="molecule type" value="Genomic_DNA"/>
</dbReference>
<accession>F0WYW7</accession>
<gene>
    <name evidence="2" type="primary">AlNc14C402G11379</name>
    <name evidence="2" type="ORF">ALNC14_128250</name>
</gene>
<organism evidence="2">
    <name type="scientific">Albugo laibachii Nc14</name>
    <dbReference type="NCBI Taxonomy" id="890382"/>
    <lineage>
        <taxon>Eukaryota</taxon>
        <taxon>Sar</taxon>
        <taxon>Stramenopiles</taxon>
        <taxon>Oomycota</taxon>
        <taxon>Peronosporomycetes</taxon>
        <taxon>Albuginales</taxon>
        <taxon>Albuginaceae</taxon>
        <taxon>Albugo</taxon>
    </lineage>
</organism>
<feature type="transmembrane region" description="Helical" evidence="1">
    <location>
        <begin position="138"/>
        <end position="159"/>
    </location>
</feature>
<dbReference type="AlphaFoldDB" id="F0WYW7"/>
<dbReference type="PANTHER" id="PTHR31735">
    <property type="entry name" value="VACUOLAR MEMBRANE PROTEIN YPL162C"/>
    <property type="match status" value="1"/>
</dbReference>
<dbReference type="HOGENOM" id="CLU_040321_2_0_1"/>
<dbReference type="GO" id="GO:0016020">
    <property type="term" value="C:membrane"/>
    <property type="evidence" value="ECO:0007669"/>
    <property type="project" value="TreeGrafter"/>
</dbReference>
<protein>
    <submittedName>
        <fullName evidence="2">Uncharacterized protein AlNc14C402G11379</fullName>
    </submittedName>
</protein>
<name>F0WYW7_9STRA</name>
<proteinExistence type="predicted"/>
<feature type="transmembrane region" description="Helical" evidence="1">
    <location>
        <begin position="83"/>
        <end position="104"/>
    </location>
</feature>